<reference evidence="2" key="1">
    <citation type="journal article" date="2019" name="Int. J. Syst. Evol. Microbiol.">
        <title>The Global Catalogue of Microorganisms (GCM) 10K type strain sequencing project: providing services to taxonomists for standard genome sequencing and annotation.</title>
        <authorList>
            <consortium name="The Broad Institute Genomics Platform"/>
            <consortium name="The Broad Institute Genome Sequencing Center for Infectious Disease"/>
            <person name="Wu L."/>
            <person name="Ma J."/>
        </authorList>
    </citation>
    <scope>NUCLEOTIDE SEQUENCE [LARGE SCALE GENOMIC DNA]</scope>
    <source>
        <strain evidence="2">YJ-61-S</strain>
    </source>
</reference>
<evidence type="ECO:0000313" key="1">
    <source>
        <dbReference type="EMBL" id="MFC4635874.1"/>
    </source>
</evidence>
<accession>A0ABV9I153</accession>
<comment type="caution">
    <text evidence="1">The sequence shown here is derived from an EMBL/GenBank/DDBJ whole genome shotgun (WGS) entry which is preliminary data.</text>
</comment>
<protein>
    <recommendedName>
        <fullName evidence="3">Lipoprotein</fullName>
    </recommendedName>
</protein>
<keyword evidence="2" id="KW-1185">Reference proteome</keyword>
<dbReference type="RefSeq" id="WP_379981524.1">
    <property type="nucleotide sequence ID" value="NZ_JBHSFV010000013.1"/>
</dbReference>
<evidence type="ECO:0000313" key="2">
    <source>
        <dbReference type="Proteomes" id="UP001596043"/>
    </source>
</evidence>
<name>A0ABV9I153_9FLAO</name>
<proteinExistence type="predicted"/>
<dbReference type="PROSITE" id="PS51257">
    <property type="entry name" value="PROKAR_LIPOPROTEIN"/>
    <property type="match status" value="1"/>
</dbReference>
<organism evidence="1 2">
    <name type="scientific">Dokdonia ponticola</name>
    <dbReference type="NCBI Taxonomy" id="2041041"/>
    <lineage>
        <taxon>Bacteria</taxon>
        <taxon>Pseudomonadati</taxon>
        <taxon>Bacteroidota</taxon>
        <taxon>Flavobacteriia</taxon>
        <taxon>Flavobacteriales</taxon>
        <taxon>Flavobacteriaceae</taxon>
        <taxon>Dokdonia</taxon>
    </lineage>
</organism>
<gene>
    <name evidence="1" type="ORF">ACFO3O_18330</name>
</gene>
<evidence type="ECO:0008006" key="3">
    <source>
        <dbReference type="Google" id="ProtNLM"/>
    </source>
</evidence>
<dbReference type="EMBL" id="JBHSFV010000013">
    <property type="protein sequence ID" value="MFC4635874.1"/>
    <property type="molecule type" value="Genomic_DNA"/>
</dbReference>
<sequence>MKNFKYLFLASAFTFVVSCSTEDVNETSFESENIEVISTTIDNGSIDNQASINTLRVGDITFQTSDDGTVTRKQPGQKTYTIINESSKTSSLEIRRERGSNMIQEYVITNPITREFVKLINIKEHKGYYTFDMVNDLGLSIENVTFEGDLSQLEQRCPPCVVVIVGVLVDAAVELLSDSPLEECTAAMNLLTCSSPYMEYEEGGWFSGPSCSVGCN</sequence>
<dbReference type="Proteomes" id="UP001596043">
    <property type="component" value="Unassembled WGS sequence"/>
</dbReference>